<sequence length="169" mass="19335">MPADFSKLSFLVVDDNSHMLKIVRTILSGFGVTKIFEAASGKEALEILRGENIDIAILDYQMEEMNGIELIKYMRDETRMENPFIPIIMLSAYSEKTRVIEARDTGATEFCAKPVRAIDLYRKIGVIIDRTRPFVRTSVFFGPDRRRHDPDKYKGPERRSDDEATPNTA</sequence>
<accession>A0ABU7LT46</accession>
<evidence type="ECO:0000256" key="3">
    <source>
        <dbReference type="SAM" id="MobiDB-lite"/>
    </source>
</evidence>
<proteinExistence type="predicted"/>
<gene>
    <name evidence="5" type="ORF">V0U79_11925</name>
</gene>
<dbReference type="SUPFAM" id="SSF52172">
    <property type="entry name" value="CheY-like"/>
    <property type="match status" value="1"/>
</dbReference>
<dbReference type="Pfam" id="PF00072">
    <property type="entry name" value="Response_reg"/>
    <property type="match status" value="1"/>
</dbReference>
<evidence type="ECO:0000313" key="6">
    <source>
        <dbReference type="Proteomes" id="UP001354971"/>
    </source>
</evidence>
<dbReference type="PROSITE" id="PS50110">
    <property type="entry name" value="RESPONSE_REGULATORY"/>
    <property type="match status" value="1"/>
</dbReference>
<keyword evidence="6" id="KW-1185">Reference proteome</keyword>
<feature type="modified residue" description="4-aspartylphosphate" evidence="2">
    <location>
        <position position="59"/>
    </location>
</feature>
<keyword evidence="1 2" id="KW-0597">Phosphoprotein</keyword>
<dbReference type="Proteomes" id="UP001354971">
    <property type="component" value="Unassembled WGS sequence"/>
</dbReference>
<dbReference type="InterPro" id="IPR001789">
    <property type="entry name" value="Sig_transdc_resp-reg_receiver"/>
</dbReference>
<comment type="caution">
    <text evidence="5">The sequence shown here is derived from an EMBL/GenBank/DDBJ whole genome shotgun (WGS) entry which is preliminary data.</text>
</comment>
<dbReference type="InterPro" id="IPR011006">
    <property type="entry name" value="CheY-like_superfamily"/>
</dbReference>
<name>A0ABU7LT46_9PROT</name>
<feature type="compositionally biased region" description="Basic and acidic residues" evidence="3">
    <location>
        <begin position="145"/>
        <end position="162"/>
    </location>
</feature>
<feature type="domain" description="Response regulatory" evidence="4">
    <location>
        <begin position="9"/>
        <end position="128"/>
    </location>
</feature>
<dbReference type="PANTHER" id="PTHR44591:SF3">
    <property type="entry name" value="RESPONSE REGULATORY DOMAIN-CONTAINING PROTEIN"/>
    <property type="match status" value="1"/>
</dbReference>
<dbReference type="EMBL" id="JAZDRP010000008">
    <property type="protein sequence ID" value="MEE2527078.1"/>
    <property type="molecule type" value="Genomic_DNA"/>
</dbReference>
<evidence type="ECO:0000313" key="5">
    <source>
        <dbReference type="EMBL" id="MEE2527078.1"/>
    </source>
</evidence>
<evidence type="ECO:0000256" key="2">
    <source>
        <dbReference type="PROSITE-ProRule" id="PRU00169"/>
    </source>
</evidence>
<protein>
    <submittedName>
        <fullName evidence="5">Response regulator</fullName>
    </submittedName>
</protein>
<evidence type="ECO:0000256" key="1">
    <source>
        <dbReference type="ARBA" id="ARBA00022553"/>
    </source>
</evidence>
<reference evidence="5 6" key="1">
    <citation type="submission" date="2024-01" db="EMBL/GenBank/DDBJ databases">
        <title>Hyphobacterium bacterium isolated from marine sediment.</title>
        <authorList>
            <person name="Zhao S."/>
        </authorList>
    </citation>
    <scope>NUCLEOTIDE SEQUENCE [LARGE SCALE GENOMIC DNA]</scope>
    <source>
        <strain evidence="6">HN65</strain>
    </source>
</reference>
<feature type="region of interest" description="Disordered" evidence="3">
    <location>
        <begin position="145"/>
        <end position="169"/>
    </location>
</feature>
<dbReference type="RefSeq" id="WP_330199742.1">
    <property type="nucleotide sequence ID" value="NZ_JAZDRP010000008.1"/>
</dbReference>
<dbReference type="SMART" id="SM00448">
    <property type="entry name" value="REC"/>
    <property type="match status" value="1"/>
</dbReference>
<organism evidence="5 6">
    <name type="scientific">Hyphobacterium lacteum</name>
    <dbReference type="NCBI Taxonomy" id="3116575"/>
    <lineage>
        <taxon>Bacteria</taxon>
        <taxon>Pseudomonadati</taxon>
        <taxon>Pseudomonadota</taxon>
        <taxon>Alphaproteobacteria</taxon>
        <taxon>Maricaulales</taxon>
        <taxon>Maricaulaceae</taxon>
        <taxon>Hyphobacterium</taxon>
    </lineage>
</organism>
<dbReference type="InterPro" id="IPR050595">
    <property type="entry name" value="Bact_response_regulator"/>
</dbReference>
<dbReference type="Gene3D" id="3.40.50.2300">
    <property type="match status" value="1"/>
</dbReference>
<dbReference type="PANTHER" id="PTHR44591">
    <property type="entry name" value="STRESS RESPONSE REGULATOR PROTEIN 1"/>
    <property type="match status" value="1"/>
</dbReference>
<evidence type="ECO:0000259" key="4">
    <source>
        <dbReference type="PROSITE" id="PS50110"/>
    </source>
</evidence>